<sequence>MIFLRNVVKSPGLGKQGRSVALTIDGPLFFLFFLLHALTSFVSIRPSTTSRPKPSRSPSRQDWMELDGREGETSQERATRRTSQVGGSSPLFLPLSSPWVDSYCMRLFCTRNIVNVKCETGEEVAKRP</sequence>
<protein>
    <submittedName>
        <fullName evidence="1">Uncharacterized protein</fullName>
    </submittedName>
</protein>
<reference evidence="1 2" key="1">
    <citation type="journal article" date="2018" name="Mol. Biol. Evol.">
        <title>Broad Genomic Sampling Reveals a Smut Pathogenic Ancestry of the Fungal Clade Ustilaginomycotina.</title>
        <authorList>
            <person name="Kijpornyongpan T."/>
            <person name="Mondo S.J."/>
            <person name="Barry K."/>
            <person name="Sandor L."/>
            <person name="Lee J."/>
            <person name="Lipzen A."/>
            <person name="Pangilinan J."/>
            <person name="LaButti K."/>
            <person name="Hainaut M."/>
            <person name="Henrissat B."/>
            <person name="Grigoriev I.V."/>
            <person name="Spatafora J.W."/>
            <person name="Aime M.C."/>
        </authorList>
    </citation>
    <scope>NUCLEOTIDE SEQUENCE [LARGE SCALE GENOMIC DNA]</scope>
    <source>
        <strain evidence="1 2">SA 807</strain>
    </source>
</reference>
<keyword evidence="2" id="KW-1185">Reference proteome</keyword>
<accession>A0ACD0P643</accession>
<proteinExistence type="predicted"/>
<gene>
    <name evidence="1" type="ORF">IE53DRAFT_158574</name>
</gene>
<name>A0ACD0P643_9BASI</name>
<dbReference type="Proteomes" id="UP000245626">
    <property type="component" value="Unassembled WGS sequence"/>
</dbReference>
<evidence type="ECO:0000313" key="1">
    <source>
        <dbReference type="EMBL" id="PWN53509.1"/>
    </source>
</evidence>
<evidence type="ECO:0000313" key="2">
    <source>
        <dbReference type="Proteomes" id="UP000245626"/>
    </source>
</evidence>
<organism evidence="1 2">
    <name type="scientific">Violaceomyces palustris</name>
    <dbReference type="NCBI Taxonomy" id="1673888"/>
    <lineage>
        <taxon>Eukaryota</taxon>
        <taxon>Fungi</taxon>
        <taxon>Dikarya</taxon>
        <taxon>Basidiomycota</taxon>
        <taxon>Ustilaginomycotina</taxon>
        <taxon>Ustilaginomycetes</taxon>
        <taxon>Violaceomycetales</taxon>
        <taxon>Violaceomycetaceae</taxon>
        <taxon>Violaceomyces</taxon>
    </lineage>
</organism>
<dbReference type="EMBL" id="KZ819722">
    <property type="protein sequence ID" value="PWN53509.1"/>
    <property type="molecule type" value="Genomic_DNA"/>
</dbReference>